<dbReference type="AlphaFoldDB" id="A0A0P0X9Q6"/>
<evidence type="ECO:0000256" key="1">
    <source>
        <dbReference type="SAM" id="MobiDB-lite"/>
    </source>
</evidence>
<name>A0A0P0X9Q6_ORYSJ</name>
<sequence>GSLPLWSISHRGAARRQLGQGTHGAHQRRAARASTAGGESSIHGWKIGNGRECNVYVHSAPRLHLHGCQVEFLGINNIIFVKIEKSTSKH</sequence>
<dbReference type="InParanoid" id="A0A0P0X9Q6"/>
<reference evidence="2 3" key="3">
    <citation type="journal article" date="2013" name="Rice">
        <title>Improvement of the Oryza sativa Nipponbare reference genome using next generation sequence and optical map data.</title>
        <authorList>
            <person name="Kawahara Y."/>
            <person name="de la Bastide M."/>
            <person name="Hamilton J.P."/>
            <person name="Kanamori H."/>
            <person name="McCombie W.R."/>
            <person name="Ouyang S."/>
            <person name="Schwartz D.C."/>
            <person name="Tanaka T."/>
            <person name="Wu J."/>
            <person name="Zhou S."/>
            <person name="Childs K.L."/>
            <person name="Davidson R.M."/>
            <person name="Lin H."/>
            <person name="Quesada-Ocampo L."/>
            <person name="Vaillancourt B."/>
            <person name="Sakai H."/>
            <person name="Lee S.S."/>
            <person name="Kim J."/>
            <person name="Numa H."/>
            <person name="Itoh T."/>
            <person name="Buell C.R."/>
            <person name="Matsumoto T."/>
        </authorList>
    </citation>
    <scope>NUCLEOTIDE SEQUENCE [LARGE SCALE GENOMIC DNA]</scope>
    <source>
        <strain evidence="3">cv. Nipponbare</strain>
    </source>
</reference>
<dbReference type="EMBL" id="AP014963">
    <property type="protein sequence ID" value="BAT02974.1"/>
    <property type="molecule type" value="Genomic_DNA"/>
</dbReference>
<reference evidence="2 3" key="2">
    <citation type="journal article" date="2013" name="Plant Cell Physiol.">
        <title>Rice Annotation Project Database (RAP-DB): an integrative and interactive database for rice genomics.</title>
        <authorList>
            <person name="Sakai H."/>
            <person name="Lee S.S."/>
            <person name="Tanaka T."/>
            <person name="Numa H."/>
            <person name="Kim J."/>
            <person name="Kawahara Y."/>
            <person name="Wakimoto H."/>
            <person name="Yang C.C."/>
            <person name="Iwamoto M."/>
            <person name="Abe T."/>
            <person name="Yamada Y."/>
            <person name="Muto A."/>
            <person name="Inokuchi H."/>
            <person name="Ikemura T."/>
            <person name="Matsumoto T."/>
            <person name="Sasaki T."/>
            <person name="Itoh T."/>
        </authorList>
    </citation>
    <scope>NUCLEOTIDE SEQUENCE [LARGE SCALE GENOMIC DNA]</scope>
    <source>
        <strain evidence="3">cv. Nipponbare</strain>
    </source>
</reference>
<feature type="non-terminal residue" evidence="2">
    <location>
        <position position="90"/>
    </location>
</feature>
<evidence type="ECO:0000313" key="2">
    <source>
        <dbReference type="EMBL" id="BAT02974.1"/>
    </source>
</evidence>
<keyword evidence="3" id="KW-1185">Reference proteome</keyword>
<reference evidence="3" key="1">
    <citation type="journal article" date="2005" name="Nature">
        <title>The map-based sequence of the rice genome.</title>
        <authorList>
            <consortium name="International rice genome sequencing project (IRGSP)"/>
            <person name="Matsumoto T."/>
            <person name="Wu J."/>
            <person name="Kanamori H."/>
            <person name="Katayose Y."/>
            <person name="Fujisawa M."/>
            <person name="Namiki N."/>
            <person name="Mizuno H."/>
            <person name="Yamamoto K."/>
            <person name="Antonio B.A."/>
            <person name="Baba T."/>
            <person name="Sakata K."/>
            <person name="Nagamura Y."/>
            <person name="Aoki H."/>
            <person name="Arikawa K."/>
            <person name="Arita K."/>
            <person name="Bito T."/>
            <person name="Chiden Y."/>
            <person name="Fujitsuka N."/>
            <person name="Fukunaka R."/>
            <person name="Hamada M."/>
            <person name="Harada C."/>
            <person name="Hayashi A."/>
            <person name="Hijishita S."/>
            <person name="Honda M."/>
            <person name="Hosokawa S."/>
            <person name="Ichikawa Y."/>
            <person name="Idonuma A."/>
            <person name="Iijima M."/>
            <person name="Ikeda M."/>
            <person name="Ikeno M."/>
            <person name="Ito K."/>
            <person name="Ito S."/>
            <person name="Ito T."/>
            <person name="Ito Y."/>
            <person name="Ito Y."/>
            <person name="Iwabuchi A."/>
            <person name="Kamiya K."/>
            <person name="Karasawa W."/>
            <person name="Kurita K."/>
            <person name="Katagiri S."/>
            <person name="Kikuta A."/>
            <person name="Kobayashi H."/>
            <person name="Kobayashi N."/>
            <person name="Machita K."/>
            <person name="Maehara T."/>
            <person name="Masukawa M."/>
            <person name="Mizubayashi T."/>
            <person name="Mukai Y."/>
            <person name="Nagasaki H."/>
            <person name="Nagata Y."/>
            <person name="Naito S."/>
            <person name="Nakashima M."/>
            <person name="Nakama Y."/>
            <person name="Nakamichi Y."/>
            <person name="Nakamura M."/>
            <person name="Meguro A."/>
            <person name="Negishi M."/>
            <person name="Ohta I."/>
            <person name="Ohta T."/>
            <person name="Okamoto M."/>
            <person name="Ono N."/>
            <person name="Saji S."/>
            <person name="Sakaguchi M."/>
            <person name="Sakai K."/>
            <person name="Shibata M."/>
            <person name="Shimokawa T."/>
            <person name="Song J."/>
            <person name="Takazaki Y."/>
            <person name="Terasawa K."/>
            <person name="Tsugane M."/>
            <person name="Tsuji K."/>
            <person name="Ueda S."/>
            <person name="Waki K."/>
            <person name="Yamagata H."/>
            <person name="Yamamoto M."/>
            <person name="Yamamoto S."/>
            <person name="Yamane H."/>
            <person name="Yoshiki S."/>
            <person name="Yoshihara R."/>
            <person name="Yukawa K."/>
            <person name="Zhong H."/>
            <person name="Yano M."/>
            <person name="Yuan Q."/>
            <person name="Ouyang S."/>
            <person name="Liu J."/>
            <person name="Jones K.M."/>
            <person name="Gansberger K."/>
            <person name="Moffat K."/>
            <person name="Hill J."/>
            <person name="Bera J."/>
            <person name="Fadrosh D."/>
            <person name="Jin S."/>
            <person name="Johri S."/>
            <person name="Kim M."/>
            <person name="Overton L."/>
            <person name="Reardon M."/>
            <person name="Tsitrin T."/>
            <person name="Vuong H."/>
            <person name="Weaver B."/>
            <person name="Ciecko A."/>
            <person name="Tallon L."/>
            <person name="Jackson J."/>
            <person name="Pai G."/>
            <person name="Aken S.V."/>
            <person name="Utterback T."/>
            <person name="Reidmuller S."/>
            <person name="Feldblyum T."/>
            <person name="Hsiao J."/>
            <person name="Zismann V."/>
            <person name="Iobst S."/>
            <person name="de Vazeille A.R."/>
            <person name="Buell C.R."/>
            <person name="Ying K."/>
            <person name="Li Y."/>
            <person name="Lu T."/>
            <person name="Huang Y."/>
            <person name="Zhao Q."/>
            <person name="Feng Q."/>
            <person name="Zhang L."/>
            <person name="Zhu J."/>
            <person name="Weng Q."/>
            <person name="Mu J."/>
            <person name="Lu Y."/>
            <person name="Fan D."/>
            <person name="Liu Y."/>
            <person name="Guan J."/>
            <person name="Zhang Y."/>
            <person name="Yu S."/>
            <person name="Liu X."/>
            <person name="Zhang Y."/>
            <person name="Hong G."/>
            <person name="Han B."/>
            <person name="Choisne N."/>
            <person name="Demange N."/>
            <person name="Orjeda G."/>
            <person name="Samain S."/>
            <person name="Cattolico L."/>
            <person name="Pelletier E."/>
            <person name="Couloux A."/>
            <person name="Segurens B."/>
            <person name="Wincker P."/>
            <person name="D'Hont A."/>
            <person name="Scarpelli C."/>
            <person name="Weissenbach J."/>
            <person name="Salanoubat M."/>
            <person name="Quetier F."/>
            <person name="Yu Y."/>
            <person name="Kim H.R."/>
            <person name="Rambo T."/>
            <person name="Currie J."/>
            <person name="Collura K."/>
            <person name="Luo M."/>
            <person name="Yang T."/>
            <person name="Ammiraju J.S.S."/>
            <person name="Engler F."/>
            <person name="Soderlund C."/>
            <person name="Wing R.A."/>
            <person name="Palmer L.E."/>
            <person name="de la Bastide M."/>
            <person name="Spiegel L."/>
            <person name="Nascimento L."/>
            <person name="Zutavern T."/>
            <person name="O'Shaughnessy A."/>
            <person name="Dike S."/>
            <person name="Dedhia N."/>
            <person name="Preston R."/>
            <person name="Balija V."/>
            <person name="McCombie W.R."/>
            <person name="Chow T."/>
            <person name="Chen H."/>
            <person name="Chung M."/>
            <person name="Chen C."/>
            <person name="Shaw J."/>
            <person name="Wu H."/>
            <person name="Hsiao K."/>
            <person name="Chao Y."/>
            <person name="Chu M."/>
            <person name="Cheng C."/>
            <person name="Hour A."/>
            <person name="Lee P."/>
            <person name="Lin S."/>
            <person name="Lin Y."/>
            <person name="Liou J."/>
            <person name="Liu S."/>
            <person name="Hsing Y."/>
            <person name="Raghuvanshi S."/>
            <person name="Mohanty A."/>
            <person name="Bharti A.K."/>
            <person name="Gaur A."/>
            <person name="Gupta V."/>
            <person name="Kumar D."/>
            <person name="Ravi V."/>
            <person name="Vij S."/>
            <person name="Kapur A."/>
            <person name="Khurana P."/>
            <person name="Khurana P."/>
            <person name="Khurana J.P."/>
            <person name="Tyagi A.K."/>
            <person name="Gaikwad K."/>
            <person name="Singh A."/>
            <person name="Dalal V."/>
            <person name="Srivastava S."/>
            <person name="Dixit A."/>
            <person name="Pal A.K."/>
            <person name="Ghazi I.A."/>
            <person name="Yadav M."/>
            <person name="Pandit A."/>
            <person name="Bhargava A."/>
            <person name="Sureshbabu K."/>
            <person name="Batra K."/>
            <person name="Sharma T.R."/>
            <person name="Mohapatra T."/>
            <person name="Singh N.K."/>
            <person name="Messing J."/>
            <person name="Nelson A.B."/>
            <person name="Fuks G."/>
            <person name="Kavchok S."/>
            <person name="Keizer G."/>
            <person name="Linton E."/>
            <person name="Llaca V."/>
            <person name="Song R."/>
            <person name="Tanyolac B."/>
            <person name="Young S."/>
            <person name="Ho-Il K."/>
            <person name="Hahn J.H."/>
            <person name="Sangsakoo G."/>
            <person name="Vanavichit A."/>
            <person name="de Mattos Luiz.A.T."/>
            <person name="Zimmer P.D."/>
            <person name="Malone G."/>
            <person name="Dellagostin O."/>
            <person name="de Oliveira A.C."/>
            <person name="Bevan M."/>
            <person name="Bancroft I."/>
            <person name="Minx P."/>
            <person name="Cordum H."/>
            <person name="Wilson R."/>
            <person name="Cheng Z."/>
            <person name="Jin W."/>
            <person name="Jiang J."/>
            <person name="Leong S.A."/>
            <person name="Iwama H."/>
            <person name="Gojobori T."/>
            <person name="Itoh T."/>
            <person name="Niimura Y."/>
            <person name="Fujii Y."/>
            <person name="Habara T."/>
            <person name="Sakai H."/>
            <person name="Sato Y."/>
            <person name="Wilson G."/>
            <person name="Kumar K."/>
            <person name="McCouch S."/>
            <person name="Juretic N."/>
            <person name="Hoen D."/>
            <person name="Wright S."/>
            <person name="Bruskiewich R."/>
            <person name="Bureau T."/>
            <person name="Miyao A."/>
            <person name="Hirochika H."/>
            <person name="Nishikawa T."/>
            <person name="Kadowaki K."/>
            <person name="Sugiura M."/>
            <person name="Burr B."/>
            <person name="Sasaki T."/>
        </authorList>
    </citation>
    <scope>NUCLEOTIDE SEQUENCE [LARGE SCALE GENOMIC DNA]</scope>
    <source>
        <strain evidence="3">cv. Nipponbare</strain>
    </source>
</reference>
<dbReference type="Proteomes" id="UP000059680">
    <property type="component" value="Chromosome 7"/>
</dbReference>
<evidence type="ECO:0000313" key="3">
    <source>
        <dbReference type="Proteomes" id="UP000059680"/>
    </source>
</evidence>
<accession>A0A0P0X9Q6</accession>
<dbReference type="PaxDb" id="39947-A0A0P0X9Q6"/>
<feature type="region of interest" description="Disordered" evidence="1">
    <location>
        <begin position="16"/>
        <end position="40"/>
    </location>
</feature>
<gene>
    <name evidence="2" type="ordered locus">Os07g0653300</name>
    <name evidence="2" type="ORF">OSNPB_070653300</name>
</gene>
<protein>
    <submittedName>
        <fullName evidence="2">Os07g0653300 protein</fullName>
    </submittedName>
</protein>
<proteinExistence type="predicted"/>
<organism evidence="2 3">
    <name type="scientific">Oryza sativa subsp. japonica</name>
    <name type="common">Rice</name>
    <dbReference type="NCBI Taxonomy" id="39947"/>
    <lineage>
        <taxon>Eukaryota</taxon>
        <taxon>Viridiplantae</taxon>
        <taxon>Streptophyta</taxon>
        <taxon>Embryophyta</taxon>
        <taxon>Tracheophyta</taxon>
        <taxon>Spermatophyta</taxon>
        <taxon>Magnoliopsida</taxon>
        <taxon>Liliopsida</taxon>
        <taxon>Poales</taxon>
        <taxon>Poaceae</taxon>
        <taxon>BOP clade</taxon>
        <taxon>Oryzoideae</taxon>
        <taxon>Oryzeae</taxon>
        <taxon>Oryzinae</taxon>
        <taxon>Oryza</taxon>
        <taxon>Oryza sativa</taxon>
    </lineage>
</organism>
<dbReference type="Gramene" id="Os07t0653300-01">
    <property type="protein sequence ID" value="Os07t0653300-01"/>
    <property type="gene ID" value="Os07g0653300"/>
</dbReference>